<comment type="subcellular location">
    <subcellularLocation>
        <location evidence="1">Membrane</location>
        <topology evidence="1">Multi-pass membrane protein</topology>
    </subcellularLocation>
</comment>
<feature type="compositionally biased region" description="Polar residues" evidence="5">
    <location>
        <begin position="377"/>
        <end position="389"/>
    </location>
</feature>
<evidence type="ECO:0000256" key="3">
    <source>
        <dbReference type="ARBA" id="ARBA00022989"/>
    </source>
</evidence>
<dbReference type="SMART" id="SM01417">
    <property type="entry name" value="Solute_trans_a"/>
    <property type="match status" value="1"/>
</dbReference>
<protein>
    <submittedName>
        <fullName evidence="7">Transmembrane protein 184C-like</fullName>
    </submittedName>
</protein>
<dbReference type="GO" id="GO:0016020">
    <property type="term" value="C:membrane"/>
    <property type="evidence" value="ECO:0007669"/>
    <property type="project" value="UniProtKB-SubCell"/>
</dbReference>
<dbReference type="PANTHER" id="PTHR23423">
    <property type="entry name" value="ORGANIC SOLUTE TRANSPORTER-RELATED"/>
    <property type="match status" value="1"/>
</dbReference>
<evidence type="ECO:0000256" key="4">
    <source>
        <dbReference type="ARBA" id="ARBA00023136"/>
    </source>
</evidence>
<feature type="transmembrane region" description="Helical" evidence="6">
    <location>
        <begin position="54"/>
        <end position="75"/>
    </location>
</feature>
<feature type="transmembrane region" description="Helical" evidence="6">
    <location>
        <begin position="21"/>
        <end position="42"/>
    </location>
</feature>
<evidence type="ECO:0000256" key="5">
    <source>
        <dbReference type="SAM" id="MobiDB-lite"/>
    </source>
</evidence>
<dbReference type="Pfam" id="PF03619">
    <property type="entry name" value="Solute_trans_a"/>
    <property type="match status" value="1"/>
</dbReference>
<keyword evidence="2 6" id="KW-0812">Transmembrane</keyword>
<evidence type="ECO:0000313" key="7">
    <source>
        <dbReference type="EMBL" id="CAB3267062.1"/>
    </source>
</evidence>
<keyword evidence="4 6" id="KW-0472">Membrane</keyword>
<evidence type="ECO:0000256" key="2">
    <source>
        <dbReference type="ARBA" id="ARBA00022692"/>
    </source>
</evidence>
<dbReference type="AlphaFoldDB" id="A0A6F9DUG2"/>
<gene>
    <name evidence="7" type="primary">Tmem184c</name>
</gene>
<accession>A0A6F9DUG2</accession>
<reference evidence="7" key="1">
    <citation type="submission" date="2020-04" db="EMBL/GenBank/DDBJ databases">
        <authorList>
            <person name="Neveu A P."/>
        </authorList>
    </citation>
    <scope>NUCLEOTIDE SEQUENCE</scope>
    <source>
        <tissue evidence="7">Whole embryo</tissue>
    </source>
</reference>
<feature type="transmembrane region" description="Helical" evidence="6">
    <location>
        <begin position="248"/>
        <end position="272"/>
    </location>
</feature>
<keyword evidence="3 6" id="KW-1133">Transmembrane helix</keyword>
<name>A0A6F9DUG2_9ASCI</name>
<dbReference type="InterPro" id="IPR005178">
    <property type="entry name" value="Ostalpha/TMEM184C"/>
</dbReference>
<dbReference type="EMBL" id="LR791200">
    <property type="protein sequence ID" value="CAB3267062.1"/>
    <property type="molecule type" value="mRNA"/>
</dbReference>
<feature type="region of interest" description="Disordered" evidence="5">
    <location>
        <begin position="364"/>
        <end position="431"/>
    </location>
</feature>
<feature type="transmembrane region" description="Helical" evidence="6">
    <location>
        <begin position="184"/>
        <end position="202"/>
    </location>
</feature>
<sequence>MEAQQESRFTLRGWRYWIRPFVVLLYVLVLLVALPLLCVDLVQNQAKPLTVAWFIAGMFVIVTIPMSLWTILHHLIYFTQPELQKPIMRILWMVPVYAIDSWFAVKFPDLAIYFDTVRECYEAYVIYSFMSYLLNYLTREYELAGTLGSKPQRKHIFPFCCFPSWPMGGIFIQRCKQGVLQYTLIRPLTTVIALICQLQNVYKEGDFNPRYAWLYIMIINNVSQIWAMYCLCLFYLATKEELKPIKPVGKFVCVKLVVFASFWQALAIAIVVEVIDLNKKWGWNTKEELANGLQDLLICFEMFIASVAHHYTFSYKPFITVDHNIPWYRSIKNMFDVSDVRDDVTDHVMRVGNKVKDVQSLWRKKPKQNGESEPLLQESSRPLTPSSSDGEMANVLGYGNCPYTSRRKSSKTDTTVSPVQGNISDDFSDKE</sequence>
<feature type="transmembrane region" description="Helical" evidence="6">
    <location>
        <begin position="214"/>
        <end position="236"/>
    </location>
</feature>
<evidence type="ECO:0000256" key="1">
    <source>
        <dbReference type="ARBA" id="ARBA00004141"/>
    </source>
</evidence>
<evidence type="ECO:0000256" key="6">
    <source>
        <dbReference type="SAM" id="Phobius"/>
    </source>
</evidence>
<proteinExistence type="evidence at transcript level"/>
<organism evidence="7">
    <name type="scientific">Phallusia mammillata</name>
    <dbReference type="NCBI Taxonomy" id="59560"/>
    <lineage>
        <taxon>Eukaryota</taxon>
        <taxon>Metazoa</taxon>
        <taxon>Chordata</taxon>
        <taxon>Tunicata</taxon>
        <taxon>Ascidiacea</taxon>
        <taxon>Phlebobranchia</taxon>
        <taxon>Ascidiidae</taxon>
        <taxon>Phallusia</taxon>
    </lineage>
</organism>